<dbReference type="PANTHER" id="PTHR40734:SF1">
    <property type="entry name" value="DNA-BINDING PROTEIN"/>
    <property type="match status" value="1"/>
</dbReference>
<dbReference type="InterPro" id="IPR007003">
    <property type="entry name" value="DUF655"/>
</dbReference>
<evidence type="ECO:0008006" key="3">
    <source>
        <dbReference type="Google" id="ProtNLM"/>
    </source>
</evidence>
<dbReference type="SUPFAM" id="SSF160975">
    <property type="entry name" value="AF1531-like"/>
    <property type="match status" value="1"/>
</dbReference>
<dbReference type="KEGG" id="flt:Sv326_1183"/>
<proteinExistence type="predicted"/>
<protein>
    <recommendedName>
        <fullName evidence="3">DUF655 domain-containing protein</fullName>
    </recommendedName>
</protein>
<dbReference type="AlphaFoldDB" id="A0A7D6BMI3"/>
<dbReference type="Pfam" id="PF04919">
    <property type="entry name" value="DUF655"/>
    <property type="match status" value="1"/>
</dbReference>
<accession>A0A7D6BMI3</accession>
<sequence>MRIGMEEYAVVVDSLPYGKSTDARREPVAQVIGEDYFTLLEVTPKPDTTISVGERIYIGKGPRDKVDHIKSRITYFDLTSSSRAELERAIKRIITEKEPYFVSFFNKCGPINIRMHQLEILPGVGKKHMRDILDERERKPFESIADINKRVALLPDASKIITDRVLEELMGKSKYYLLTRPPFQKEEGQF</sequence>
<organism evidence="1 2">
    <name type="scientific">Fermentimicrarchaeum limneticum</name>
    <dbReference type="NCBI Taxonomy" id="2795018"/>
    <lineage>
        <taxon>Archaea</taxon>
        <taxon>Candidatus Micrarchaeota</taxon>
        <taxon>Candidatus Fermentimicrarchaeales</taxon>
        <taxon>Candidatus Fermentimicrarchaeaceae</taxon>
        <taxon>Candidatus Fermentimicrarchaeum</taxon>
    </lineage>
</organism>
<dbReference type="EMBL" id="CP058998">
    <property type="protein sequence ID" value="QLJ53358.1"/>
    <property type="molecule type" value="Genomic_DNA"/>
</dbReference>
<dbReference type="InterPro" id="IPR012340">
    <property type="entry name" value="NA-bd_OB-fold"/>
</dbReference>
<dbReference type="Gene3D" id="2.40.50.140">
    <property type="entry name" value="Nucleic acid-binding proteins"/>
    <property type="match status" value="1"/>
</dbReference>
<name>A0A7D6BMI3_FERL1</name>
<dbReference type="Gene3D" id="1.10.150.280">
    <property type="entry name" value="AF1531-like domain"/>
    <property type="match status" value="1"/>
</dbReference>
<evidence type="ECO:0000313" key="2">
    <source>
        <dbReference type="Proteomes" id="UP000510821"/>
    </source>
</evidence>
<gene>
    <name evidence="1" type="ORF">Sv326_1183</name>
</gene>
<dbReference type="PANTHER" id="PTHR40734">
    <property type="entry name" value="TRNA-SPECIFIC ADENOSINE DEAMINASE-RELATED"/>
    <property type="match status" value="1"/>
</dbReference>
<dbReference type="Proteomes" id="UP000510821">
    <property type="component" value="Chromosome"/>
</dbReference>
<reference evidence="2" key="1">
    <citation type="submission" date="2020-07" db="EMBL/GenBank/DDBJ databases">
        <title>Metabolic diversity and evolutionary history of the archaeal phylum ###Micrarchaeota### uncovered from a freshwater lake metagenome.</title>
        <authorList>
            <person name="Kadnikov V.V."/>
            <person name="Savvichev A.S."/>
            <person name="Mardanov A.V."/>
            <person name="Beletsky A.V."/>
            <person name="Chupakov A.V."/>
            <person name="Kokryatskaya N.M."/>
            <person name="Pimenov N.V."/>
            <person name="Ravin N.V."/>
        </authorList>
    </citation>
    <scope>NUCLEOTIDE SEQUENCE [LARGE SCALE GENOMIC DNA]</scope>
</reference>
<evidence type="ECO:0000313" key="1">
    <source>
        <dbReference type="EMBL" id="QLJ53358.1"/>
    </source>
</evidence>